<proteinExistence type="predicted"/>
<keyword evidence="2" id="KW-1185">Reference proteome</keyword>
<dbReference type="EMBL" id="OENF01000024">
    <property type="protein sequence ID" value="SOS74768.1"/>
    <property type="molecule type" value="Genomic_DNA"/>
</dbReference>
<evidence type="ECO:0000313" key="2">
    <source>
        <dbReference type="Proteomes" id="UP000234211"/>
    </source>
</evidence>
<organism evidence="1 2">
    <name type="scientific">Tenacibaculum piscium</name>
    <dbReference type="NCBI Taxonomy" id="1458515"/>
    <lineage>
        <taxon>Bacteria</taxon>
        <taxon>Pseudomonadati</taxon>
        <taxon>Bacteroidota</taxon>
        <taxon>Flavobacteriia</taxon>
        <taxon>Flavobacteriales</taxon>
        <taxon>Flavobacteriaceae</taxon>
        <taxon>Tenacibaculum</taxon>
    </lineage>
</organism>
<dbReference type="OrthoDB" id="1218410at2"/>
<evidence type="ECO:0000313" key="1">
    <source>
        <dbReference type="EMBL" id="SOS74768.1"/>
    </source>
</evidence>
<reference evidence="2" key="1">
    <citation type="submission" date="2017-11" db="EMBL/GenBank/DDBJ databases">
        <authorList>
            <person name="Duchaud E."/>
        </authorList>
    </citation>
    <scope>NUCLEOTIDE SEQUENCE [LARGE SCALE GENOMIC DNA]</scope>
    <source>
        <strain evidence="2">Tenacibaculum sp. TNO020</strain>
    </source>
</reference>
<sequence>MDFKPIRNKLRTFTLDSVTNELLIILKEFEKDERKQRFWHPLILLKWNLEFSDKKYKAKTANRTNIGKLLKQLDELEMSHNTFRIKKGQSITKTFTILAHQQFLYQEITWWDTFSRQLILFNDLKSKYCIKKSFERLTNLSISTFLNISYIIWVYSHQDELTKIPYYGYINDDIKSLLTTFYSKNELKSYLDLLTVSKDNIHEILNEDNRVLRNYNLQTFEPSLFTRKPYFLHNNKLLIPHKDILHHNFNYFLYEYLKQKDENFTTEFGLRLEKYVQLGLDESDQKYKTENELKKQIGLKENLVDFIISDKVFVEVKAIESKPYVSANPTDKILGNEFRKNLVKAYVKQMVNVAHNLKTQTEYFGIVITYKKLFLGTAQDIWNQFLKEETLKVWANNEHSIIPYSNLFVMDIYTWDKLMQVLKDNSNLTLETVLKKVRDNNSSEKTKKFHFSMHLDDYNFTNFDLKYLKEANERIVPEKASG</sequence>
<dbReference type="Proteomes" id="UP000234211">
    <property type="component" value="Unassembled WGS sequence"/>
</dbReference>
<accession>A0A2H1YH15</accession>
<protein>
    <submittedName>
        <fullName evidence="1">Uncharacterized protein</fullName>
    </submittedName>
</protein>
<name>A0A2H1YH15_9FLAO</name>
<dbReference type="AlphaFoldDB" id="A0A2H1YH15"/>
<gene>
    <name evidence="1" type="ORF">TNO020_300001</name>
</gene>
<dbReference type="RefSeq" id="WP_101917286.1">
    <property type="nucleotide sequence ID" value="NZ_OENF01000024.1"/>
</dbReference>